<dbReference type="AlphaFoldDB" id="A0AAV7YF47"/>
<dbReference type="Proteomes" id="UP001146793">
    <property type="component" value="Unassembled WGS sequence"/>
</dbReference>
<evidence type="ECO:0000313" key="3">
    <source>
        <dbReference type="Proteomes" id="UP001146793"/>
    </source>
</evidence>
<feature type="compositionally biased region" description="Low complexity" evidence="1">
    <location>
        <begin position="195"/>
        <end position="211"/>
    </location>
</feature>
<reference evidence="2" key="1">
    <citation type="submission" date="2022-08" db="EMBL/GenBank/DDBJ databases">
        <title>Novel sulphate-reducing endosymbionts in the free-living metamonad Anaeramoeba.</title>
        <authorList>
            <person name="Jerlstrom-Hultqvist J."/>
            <person name="Cepicka I."/>
            <person name="Gallot-Lavallee L."/>
            <person name="Salas-Leiva D."/>
            <person name="Curtis B.A."/>
            <person name="Zahonova K."/>
            <person name="Pipaliya S."/>
            <person name="Dacks J."/>
            <person name="Roger A.J."/>
        </authorList>
    </citation>
    <scope>NUCLEOTIDE SEQUENCE</scope>
    <source>
        <strain evidence="2">Busselton2</strain>
    </source>
</reference>
<evidence type="ECO:0000256" key="1">
    <source>
        <dbReference type="SAM" id="MobiDB-lite"/>
    </source>
</evidence>
<organism evidence="2 3">
    <name type="scientific">Anaeramoeba flamelloides</name>
    <dbReference type="NCBI Taxonomy" id="1746091"/>
    <lineage>
        <taxon>Eukaryota</taxon>
        <taxon>Metamonada</taxon>
        <taxon>Anaeramoebidae</taxon>
        <taxon>Anaeramoeba</taxon>
    </lineage>
</organism>
<accession>A0AAV7YF47</accession>
<feature type="compositionally biased region" description="Basic residues" evidence="1">
    <location>
        <begin position="158"/>
        <end position="194"/>
    </location>
</feature>
<dbReference type="EMBL" id="JANTQA010000060">
    <property type="protein sequence ID" value="KAJ3428408.1"/>
    <property type="molecule type" value="Genomic_DNA"/>
</dbReference>
<gene>
    <name evidence="2" type="ORF">M0812_26044</name>
</gene>
<evidence type="ECO:0000313" key="2">
    <source>
        <dbReference type="EMBL" id="KAJ3428408.1"/>
    </source>
</evidence>
<name>A0AAV7YF47_9EUKA</name>
<feature type="compositionally biased region" description="Basic residues" evidence="1">
    <location>
        <begin position="212"/>
        <end position="230"/>
    </location>
</feature>
<feature type="region of interest" description="Disordered" evidence="1">
    <location>
        <begin position="136"/>
        <end position="230"/>
    </location>
</feature>
<proteinExistence type="predicted"/>
<protein>
    <submittedName>
        <fullName evidence="2">Uncharacterized protein</fullName>
    </submittedName>
</protein>
<comment type="caution">
    <text evidence="2">The sequence shown here is derived from an EMBL/GenBank/DDBJ whole genome shotgun (WGS) entry which is preliminary data.</text>
</comment>
<sequence>MNFSDDLEQLTNLETVKDKFTKLKSFNDRFSMLFSLRPNCFSGISEHHFTKEWITQHKPTMFQDGPVKVKIRKDCISDLSLLTQKTRRTIERGVNTFFKNNYHLTNCSFYSRDWLVFKVPNRKEYSQVKFRTKQRIQQRNSESYKAKGLKTGASESKVHKKKMKKKYQKKKKELKNLKKRMKIRKLMKKTKTKPKSSATTKPTKATTLSTPRTKKPRRKPKIELKHRKRSFQNTDLEAQPLSKAKQVKQRKIILRKKSNHSHKKKNNKAKQKPVVGFKSNSAKCDFLELNSNIENFSNDLQVFQIPKFEDINIVSFEKHSLTNNYKIPVNNFNNEKNALAFNFNSYQNLTQSATTPINLYENRDLSDLKNTNLNIGVVENENENDNIALNTNQNLNYSFNTNVQINTNKGLANKDTFQKRNNTPKNADYPQDLFHINNQEFCEKLLDWNIFENDNLALNEIENEFGLKC</sequence>